<dbReference type="Gene3D" id="3.30.420.310">
    <property type="entry name" value="2-keto-3-deoxy-galactonokinase, C-terminal domain"/>
    <property type="match status" value="1"/>
</dbReference>
<dbReference type="KEGG" id="fer:FNB15_01370"/>
<dbReference type="OrthoDB" id="256574at2"/>
<dbReference type="EMBL" id="CP041636">
    <property type="protein sequence ID" value="QDO96008.1"/>
    <property type="molecule type" value="Genomic_DNA"/>
</dbReference>
<evidence type="ECO:0000313" key="2">
    <source>
        <dbReference type="Proteomes" id="UP000317496"/>
    </source>
</evidence>
<dbReference type="InterPro" id="IPR042257">
    <property type="entry name" value="DGOK_C"/>
</dbReference>
<dbReference type="Gene3D" id="3.30.420.300">
    <property type="entry name" value="2-keto-3-deoxy-galactonokinase, substrate binding domain"/>
    <property type="match status" value="1"/>
</dbReference>
<proteinExistence type="predicted"/>
<name>A0A516GWU3_9PROT</name>
<evidence type="ECO:0000313" key="1">
    <source>
        <dbReference type="EMBL" id="QDO96008.1"/>
    </source>
</evidence>
<keyword evidence="1" id="KW-0808">Transferase</keyword>
<dbReference type="Proteomes" id="UP000317496">
    <property type="component" value="Chromosome"/>
</dbReference>
<dbReference type="GO" id="GO:0008671">
    <property type="term" value="F:2-dehydro-3-deoxygalactonokinase activity"/>
    <property type="evidence" value="ECO:0007669"/>
    <property type="project" value="InterPro"/>
</dbReference>
<dbReference type="GO" id="GO:0034194">
    <property type="term" value="P:D-galactonate catabolic process"/>
    <property type="evidence" value="ECO:0007669"/>
    <property type="project" value="InterPro"/>
</dbReference>
<keyword evidence="1" id="KW-0418">Kinase</keyword>
<organism evidence="1 2">
    <name type="scientific">Ferrovibrio terrae</name>
    <dbReference type="NCBI Taxonomy" id="2594003"/>
    <lineage>
        <taxon>Bacteria</taxon>
        <taxon>Pseudomonadati</taxon>
        <taxon>Pseudomonadota</taxon>
        <taxon>Alphaproteobacteria</taxon>
        <taxon>Rhodospirillales</taxon>
        <taxon>Rhodospirillaceae</taxon>
        <taxon>Ferrovibrio</taxon>
    </lineage>
</organism>
<dbReference type="InterPro" id="IPR007729">
    <property type="entry name" value="DGOK"/>
</dbReference>
<dbReference type="Pfam" id="PF05035">
    <property type="entry name" value="DGOK"/>
    <property type="match status" value="1"/>
</dbReference>
<reference evidence="1 2" key="1">
    <citation type="submission" date="2019-07" db="EMBL/GenBank/DDBJ databases">
        <title>Genome sequencing for Ferrovibrio sp. K5.</title>
        <authorList>
            <person name="Park S.-J."/>
        </authorList>
    </citation>
    <scope>NUCLEOTIDE SEQUENCE [LARGE SCALE GENOMIC DNA]</scope>
    <source>
        <strain evidence="1 2">K5</strain>
    </source>
</reference>
<sequence length="298" mass="31516">MIGIDWGSSGFRAYRLSDDGILRERRTAASGIASLTPTDYAVVLQQQIGDWLRDEPTTPVLLSGMVGSRQGWREAAYAECPAGMSELAANFCPVDLGGGRQADIVPGLSCRGANGNPDVMRGEETQIFGLDLPAEATLCMPGTHSKHVQIRDGRIAGFATAMTGEVFALLKSHGLIAAMLAPADSKPEELDTAAFESGLALSGQPGGLLHHIFSVRTRRLFNELSAEAAAHYLSGILIGHELRATAWAGQVVIVGTGGLAMRYRKAFAFLGIDADVAPEDAAAIGLYRLGQLAARRTP</sequence>
<protein>
    <submittedName>
        <fullName evidence="1">2-dehydro-3-deoxygalactonokinase</fullName>
    </submittedName>
</protein>
<accession>A0A516GWU3</accession>
<dbReference type="RefSeq" id="WP_144066989.1">
    <property type="nucleotide sequence ID" value="NZ_CP041636.1"/>
</dbReference>
<dbReference type="CDD" id="cd24012">
    <property type="entry name" value="ASKHA_NBD_KDGal-kinase"/>
    <property type="match status" value="1"/>
</dbReference>
<keyword evidence="2" id="KW-1185">Reference proteome</keyword>
<dbReference type="InterPro" id="IPR042258">
    <property type="entry name" value="DGOK_N"/>
</dbReference>
<gene>
    <name evidence="1" type="ORF">FNB15_01370</name>
</gene>
<dbReference type="AlphaFoldDB" id="A0A516GWU3"/>